<evidence type="ECO:0000313" key="3">
    <source>
        <dbReference type="Proteomes" id="UP000279307"/>
    </source>
</evidence>
<dbReference type="AlphaFoldDB" id="A0A3L8DZL5"/>
<dbReference type="SUPFAM" id="SSF53300">
    <property type="entry name" value="vWA-like"/>
    <property type="match status" value="1"/>
</dbReference>
<evidence type="ECO:0000313" key="2">
    <source>
        <dbReference type="EMBL" id="RLU25920.1"/>
    </source>
</evidence>
<dbReference type="Pfam" id="PF03731">
    <property type="entry name" value="Ku_N"/>
    <property type="match status" value="1"/>
</dbReference>
<gene>
    <name evidence="2" type="ORF">DMN91_002083</name>
</gene>
<protein>
    <recommendedName>
        <fullName evidence="1">Ku70/Ku80 N-terminal alpha/beta domain-containing protein</fullName>
    </recommendedName>
</protein>
<dbReference type="Proteomes" id="UP000279307">
    <property type="component" value="Chromosome 2"/>
</dbReference>
<comment type="caution">
    <text evidence="2">The sequence shown here is derived from an EMBL/GenBank/DDBJ whole genome shotgun (WGS) entry which is preliminary data.</text>
</comment>
<organism evidence="2 3">
    <name type="scientific">Ooceraea biroi</name>
    <name type="common">Clonal raider ant</name>
    <name type="synonym">Cerapachys biroi</name>
    <dbReference type="NCBI Taxonomy" id="2015173"/>
    <lineage>
        <taxon>Eukaryota</taxon>
        <taxon>Metazoa</taxon>
        <taxon>Ecdysozoa</taxon>
        <taxon>Arthropoda</taxon>
        <taxon>Hexapoda</taxon>
        <taxon>Insecta</taxon>
        <taxon>Pterygota</taxon>
        <taxon>Neoptera</taxon>
        <taxon>Endopterygota</taxon>
        <taxon>Hymenoptera</taxon>
        <taxon>Apocrita</taxon>
        <taxon>Aculeata</taxon>
        <taxon>Formicoidea</taxon>
        <taxon>Formicidae</taxon>
        <taxon>Dorylinae</taxon>
        <taxon>Ooceraea</taxon>
    </lineage>
</organism>
<sequence length="206" mass="23241">MPPKKLKESITFLVNIGVVRHGTQSNSRLLDKAKFILKHIIQKKIFLRPKDEVGVMLMGSDCGESDTGMDNVQELCSMQIGNWDLIESIEKLQTTNQSCSWMEGIFAAVEYMKRECVDLSERKIILLSDFNEDEDIVSQFQVEDIAKALSSEGIFLIAIGERALDSTDKNCTASEALLSDVLQVKEVIEASRFIEEQSENELIIYL</sequence>
<dbReference type="EMBL" id="QOIP01000002">
    <property type="protein sequence ID" value="RLU25920.1"/>
    <property type="molecule type" value="Genomic_DNA"/>
</dbReference>
<proteinExistence type="predicted"/>
<dbReference type="Gene3D" id="3.40.50.410">
    <property type="entry name" value="von Willebrand factor, type A domain"/>
    <property type="match status" value="1"/>
</dbReference>
<accession>A0A3L8DZL5</accession>
<dbReference type="InterPro" id="IPR005161">
    <property type="entry name" value="Ku_N"/>
</dbReference>
<dbReference type="GO" id="GO:0032991">
    <property type="term" value="C:protein-containing complex"/>
    <property type="evidence" value="ECO:0007669"/>
    <property type="project" value="UniProtKB-ARBA"/>
</dbReference>
<reference evidence="2 3" key="1">
    <citation type="journal article" date="2018" name="Genome Res.">
        <title>The genomic architecture and molecular evolution of ant odorant receptors.</title>
        <authorList>
            <person name="McKenzie S.K."/>
            <person name="Kronauer D.J.C."/>
        </authorList>
    </citation>
    <scope>NUCLEOTIDE SEQUENCE [LARGE SCALE GENOMIC DNA]</scope>
    <source>
        <strain evidence="2">Clonal line C1</strain>
    </source>
</reference>
<evidence type="ECO:0000259" key="1">
    <source>
        <dbReference type="Pfam" id="PF03731"/>
    </source>
</evidence>
<dbReference type="OrthoDB" id="30826at2759"/>
<name>A0A3L8DZL5_OOCBI</name>
<dbReference type="InterPro" id="IPR036465">
    <property type="entry name" value="vWFA_dom_sf"/>
</dbReference>
<feature type="domain" description="Ku70/Ku80 N-terminal alpha/beta" evidence="1">
    <location>
        <begin position="9"/>
        <end position="155"/>
    </location>
</feature>